<proteinExistence type="predicted"/>
<dbReference type="SUPFAM" id="SSF52540">
    <property type="entry name" value="P-loop containing nucleoside triphosphate hydrolases"/>
    <property type="match status" value="1"/>
</dbReference>
<dbReference type="PANTHER" id="PTHR45759">
    <property type="entry name" value="NUCLEOLAR GTP-BINDING PROTEIN 1"/>
    <property type="match status" value="1"/>
</dbReference>
<protein>
    <submittedName>
        <fullName evidence="3">GTP-binding protein</fullName>
    </submittedName>
</protein>
<accession>A0A7C2G218</accession>
<dbReference type="EMBL" id="DSJT01000037">
    <property type="protein sequence ID" value="HEF87947.1"/>
    <property type="molecule type" value="Genomic_DNA"/>
</dbReference>
<dbReference type="AlphaFoldDB" id="A0A7C2G218"/>
<comment type="caution">
    <text evidence="3">The sequence shown here is derived from an EMBL/GenBank/DDBJ whole genome shotgun (WGS) entry which is preliminary data.</text>
</comment>
<dbReference type="InterPro" id="IPR027417">
    <property type="entry name" value="P-loop_NTPase"/>
</dbReference>
<organism evidence="3">
    <name type="scientific">Thermosphaera aggregans</name>
    <dbReference type="NCBI Taxonomy" id="54254"/>
    <lineage>
        <taxon>Archaea</taxon>
        <taxon>Thermoproteota</taxon>
        <taxon>Thermoprotei</taxon>
        <taxon>Desulfurococcales</taxon>
        <taxon>Desulfurococcaceae</taxon>
        <taxon>Thermosphaera</taxon>
    </lineage>
</organism>
<name>A0A7C2G218_9CREN</name>
<dbReference type="InterPro" id="IPR031167">
    <property type="entry name" value="G_OBG"/>
</dbReference>
<evidence type="ECO:0000259" key="2">
    <source>
        <dbReference type="PROSITE" id="PS51710"/>
    </source>
</evidence>
<dbReference type="Pfam" id="PF17835">
    <property type="entry name" value="NOG1_N"/>
    <property type="match status" value="1"/>
</dbReference>
<keyword evidence="1" id="KW-0547">Nucleotide-binding</keyword>
<dbReference type="PROSITE" id="PS51710">
    <property type="entry name" value="G_OBG"/>
    <property type="match status" value="1"/>
</dbReference>
<feature type="domain" description="OBG-type G" evidence="2">
    <location>
        <begin position="160"/>
        <end position="329"/>
    </location>
</feature>
<dbReference type="Gene3D" id="3.40.50.300">
    <property type="entry name" value="P-loop containing nucleotide triphosphate hydrolases"/>
    <property type="match status" value="1"/>
</dbReference>
<reference evidence="3" key="1">
    <citation type="journal article" date="2020" name="mSystems">
        <title>Genome- and Community-Level Interaction Insights into Carbon Utilization and Element Cycling Functions of Hydrothermarchaeota in Hydrothermal Sediment.</title>
        <authorList>
            <person name="Zhou Z."/>
            <person name="Liu Y."/>
            <person name="Xu W."/>
            <person name="Pan J."/>
            <person name="Luo Z.H."/>
            <person name="Li M."/>
        </authorList>
    </citation>
    <scope>NUCLEOTIDE SEQUENCE [LARGE SCALE GENOMIC DNA]</scope>
    <source>
        <strain evidence="3">SpSt-23</strain>
    </source>
</reference>
<dbReference type="PRINTS" id="PR00326">
    <property type="entry name" value="GTP1OBG"/>
</dbReference>
<evidence type="ECO:0000256" key="1">
    <source>
        <dbReference type="ARBA" id="ARBA00022741"/>
    </source>
</evidence>
<gene>
    <name evidence="3" type="ORF">ENP55_06730</name>
</gene>
<dbReference type="GO" id="GO:0005525">
    <property type="term" value="F:GTP binding"/>
    <property type="evidence" value="ECO:0007669"/>
    <property type="project" value="InterPro"/>
</dbReference>
<sequence>MKPEDFRESIIHEPSEFLAILERRLKTAGSSGRVSARARLLEKLSTCYQLVDSEFSKAEAFLRRIVELGGFHAELFKLEAGVEPGEVLKRVKALRRAAGNIYASSRSELKSARGERDAREAFRAGVGRLVSIYKRNRKTLSAIRKTALEFSRMPDVEGDLRVIIAGMPQAGKSTLISRLTNAKPEIGFYPFTTKNIIAGHLDVEPYGRIVLIDTPGILDRPMSERNPVEHRAVLAVKHLADALLFLIDPSPGKYYSLDEQLNVYRTVQNMLQGKPLKIVLNKADATPPGELEEACERVRREAGVEPLVISALTGLNLDALKNWLTGLLKTGTRGF</sequence>
<dbReference type="Gene3D" id="1.20.120.1190">
    <property type="match status" value="1"/>
</dbReference>
<dbReference type="InterPro" id="IPR006073">
    <property type="entry name" value="GTP-bd"/>
</dbReference>
<dbReference type="Pfam" id="PF01926">
    <property type="entry name" value="MMR_HSR1"/>
    <property type="match status" value="1"/>
</dbReference>
<evidence type="ECO:0000313" key="3">
    <source>
        <dbReference type="EMBL" id="HEF87947.1"/>
    </source>
</evidence>
<dbReference type="InterPro" id="IPR041623">
    <property type="entry name" value="NOG1_N"/>
</dbReference>